<dbReference type="AlphaFoldDB" id="A0A3M5VMC4"/>
<dbReference type="GO" id="GO:0003729">
    <property type="term" value="F:mRNA binding"/>
    <property type="evidence" value="ECO:0007669"/>
    <property type="project" value="TreeGrafter"/>
</dbReference>
<comment type="caution">
    <text evidence="2">The sequence shown here is derived from an EMBL/GenBank/DDBJ whole genome shotgun (WGS) entry which is preliminary data.</text>
</comment>
<organism evidence="2 3">
    <name type="scientific">Pseudomonas syringae pv. avii</name>
    <dbReference type="NCBI Taxonomy" id="663959"/>
    <lineage>
        <taxon>Bacteria</taxon>
        <taxon>Pseudomonadati</taxon>
        <taxon>Pseudomonadota</taxon>
        <taxon>Gammaproteobacteria</taxon>
        <taxon>Pseudomonadales</taxon>
        <taxon>Pseudomonadaceae</taxon>
        <taxon>Pseudomonas</taxon>
        <taxon>Pseudomonas syringae</taxon>
    </lineage>
</organism>
<feature type="domain" description="S1 motif" evidence="1">
    <location>
        <begin position="1"/>
        <end position="52"/>
    </location>
</feature>
<dbReference type="PROSITE" id="PS50126">
    <property type="entry name" value="S1"/>
    <property type="match status" value="1"/>
</dbReference>
<dbReference type="GO" id="GO:0003735">
    <property type="term" value="F:structural constituent of ribosome"/>
    <property type="evidence" value="ECO:0007669"/>
    <property type="project" value="TreeGrafter"/>
</dbReference>
<dbReference type="PANTHER" id="PTHR10724">
    <property type="entry name" value="30S RIBOSOMAL PROTEIN S1"/>
    <property type="match status" value="1"/>
</dbReference>
<protein>
    <recommendedName>
        <fullName evidence="1">S1 motif domain-containing protein</fullName>
    </recommendedName>
</protein>
<proteinExistence type="predicted"/>
<reference evidence="2 3" key="1">
    <citation type="submission" date="2018-08" db="EMBL/GenBank/DDBJ databases">
        <title>Recombination of ecologically and evolutionarily significant loci maintains genetic cohesion in the Pseudomonas syringae species complex.</title>
        <authorList>
            <person name="Dillon M."/>
            <person name="Thakur S."/>
            <person name="Almeida R.N.D."/>
            <person name="Weir B.S."/>
            <person name="Guttman D.S."/>
        </authorList>
    </citation>
    <scope>NUCLEOTIDE SEQUENCE [LARGE SCALE GENOMIC DNA]</scope>
    <source>
        <strain evidence="2 3">ICMP 14479</strain>
    </source>
</reference>
<gene>
    <name evidence="2" type="ORF">ALP29_200375</name>
</gene>
<dbReference type="EMBL" id="RBUA01000545">
    <property type="protein sequence ID" value="RMU58828.1"/>
    <property type="molecule type" value="Genomic_DNA"/>
</dbReference>
<name>A0A3M5VMC4_PSESX</name>
<evidence type="ECO:0000313" key="2">
    <source>
        <dbReference type="EMBL" id="RMU58828.1"/>
    </source>
</evidence>
<dbReference type="InterPro" id="IPR012340">
    <property type="entry name" value="NA-bd_OB-fold"/>
</dbReference>
<dbReference type="Pfam" id="PF00575">
    <property type="entry name" value="S1"/>
    <property type="match status" value="1"/>
</dbReference>
<evidence type="ECO:0000259" key="1">
    <source>
        <dbReference type="PROSITE" id="PS50126"/>
    </source>
</evidence>
<dbReference type="Proteomes" id="UP000280395">
    <property type="component" value="Unassembled WGS sequence"/>
</dbReference>
<dbReference type="SUPFAM" id="SSF50249">
    <property type="entry name" value="Nucleic acid-binding proteins"/>
    <property type="match status" value="1"/>
</dbReference>
<dbReference type="GO" id="GO:0006412">
    <property type="term" value="P:translation"/>
    <property type="evidence" value="ECO:0007669"/>
    <property type="project" value="TreeGrafter"/>
</dbReference>
<evidence type="ECO:0000313" key="3">
    <source>
        <dbReference type="Proteomes" id="UP000280395"/>
    </source>
</evidence>
<dbReference type="InterPro" id="IPR050437">
    <property type="entry name" value="Ribos_protein_bS1-like"/>
</dbReference>
<sequence length="62" mass="6687">MNILPGKDGLVHISMLSDARVEKVTDILKEGEEVEELVLDVDNRGRIKLSIKDVAAAKASGV</sequence>
<dbReference type="InterPro" id="IPR003029">
    <property type="entry name" value="S1_domain"/>
</dbReference>
<accession>A0A3M5VMC4</accession>
<dbReference type="Gene3D" id="2.40.50.140">
    <property type="entry name" value="Nucleic acid-binding proteins"/>
    <property type="match status" value="1"/>
</dbReference>